<evidence type="ECO:0000256" key="1">
    <source>
        <dbReference type="ARBA" id="ARBA00004251"/>
    </source>
</evidence>
<feature type="transmembrane region" description="Helical" evidence="12">
    <location>
        <begin position="995"/>
        <end position="1015"/>
    </location>
</feature>
<evidence type="ECO:0000256" key="10">
    <source>
        <dbReference type="ARBA" id="ARBA00023170"/>
    </source>
</evidence>
<evidence type="ECO:0000256" key="3">
    <source>
        <dbReference type="ARBA" id="ARBA00022475"/>
    </source>
</evidence>
<keyword evidence="10" id="KW-0675">Receptor</keyword>
<proteinExistence type="inferred from homology"/>
<evidence type="ECO:0000313" key="16">
    <source>
        <dbReference type="RefSeq" id="XP_015881812.3"/>
    </source>
</evidence>
<evidence type="ECO:0000256" key="9">
    <source>
        <dbReference type="ARBA" id="ARBA00023136"/>
    </source>
</evidence>
<dbReference type="SMART" id="SM00369">
    <property type="entry name" value="LRR_TYP"/>
    <property type="match status" value="13"/>
</dbReference>
<dbReference type="InterPro" id="IPR032675">
    <property type="entry name" value="LRR_dom_sf"/>
</dbReference>
<feature type="domain" description="Leucine-rich repeat-containing N-terminal plant-type" evidence="13">
    <location>
        <begin position="37"/>
        <end position="73"/>
    </location>
</feature>
<dbReference type="GeneID" id="107417691"/>
<evidence type="ECO:0000256" key="12">
    <source>
        <dbReference type="SAM" id="Phobius"/>
    </source>
</evidence>
<gene>
    <name evidence="16" type="primary">LOC107417691</name>
</gene>
<evidence type="ECO:0000259" key="14">
    <source>
        <dbReference type="Pfam" id="PF23598"/>
    </source>
</evidence>
<keyword evidence="11" id="KW-0325">Glycoprotein</keyword>
<dbReference type="Gene3D" id="3.80.10.10">
    <property type="entry name" value="Ribonuclease Inhibitor"/>
    <property type="match status" value="5"/>
</dbReference>
<keyword evidence="7" id="KW-0677">Repeat</keyword>
<evidence type="ECO:0000256" key="2">
    <source>
        <dbReference type="ARBA" id="ARBA00009592"/>
    </source>
</evidence>
<dbReference type="SUPFAM" id="SSF52058">
    <property type="entry name" value="L domain-like"/>
    <property type="match status" value="3"/>
</dbReference>
<keyword evidence="15" id="KW-1185">Reference proteome</keyword>
<dbReference type="InParanoid" id="A0A6P4A1G2"/>
<organism evidence="15 16">
    <name type="scientific">Ziziphus jujuba</name>
    <name type="common">Chinese jujube</name>
    <name type="synonym">Ziziphus sativa</name>
    <dbReference type="NCBI Taxonomy" id="326968"/>
    <lineage>
        <taxon>Eukaryota</taxon>
        <taxon>Viridiplantae</taxon>
        <taxon>Streptophyta</taxon>
        <taxon>Embryophyta</taxon>
        <taxon>Tracheophyta</taxon>
        <taxon>Spermatophyta</taxon>
        <taxon>Magnoliopsida</taxon>
        <taxon>eudicotyledons</taxon>
        <taxon>Gunneridae</taxon>
        <taxon>Pentapetalae</taxon>
        <taxon>rosids</taxon>
        <taxon>fabids</taxon>
        <taxon>Rosales</taxon>
        <taxon>Rhamnaceae</taxon>
        <taxon>Paliureae</taxon>
        <taxon>Ziziphus</taxon>
    </lineage>
</organism>
<evidence type="ECO:0000313" key="15">
    <source>
        <dbReference type="Proteomes" id="UP001652623"/>
    </source>
</evidence>
<dbReference type="RefSeq" id="XP_015881812.3">
    <property type="nucleotide sequence ID" value="XM_016026326.4"/>
</dbReference>
<comment type="similarity">
    <text evidence="2">Belongs to the RLP family.</text>
</comment>
<dbReference type="Proteomes" id="UP001652623">
    <property type="component" value="Chromosome 2"/>
</dbReference>
<comment type="subcellular location">
    <subcellularLocation>
        <location evidence="1">Cell membrane</location>
        <topology evidence="1">Single-pass type I membrane protein</topology>
    </subcellularLocation>
</comment>
<feature type="transmembrane region" description="Helical" evidence="12">
    <location>
        <begin position="7"/>
        <end position="24"/>
    </location>
</feature>
<dbReference type="PANTHER" id="PTHR48063">
    <property type="entry name" value="LRR RECEPTOR-LIKE KINASE"/>
    <property type="match status" value="1"/>
</dbReference>
<dbReference type="InterPro" id="IPR013210">
    <property type="entry name" value="LRR_N_plant-typ"/>
</dbReference>
<keyword evidence="5 12" id="KW-0812">Transmembrane</keyword>
<evidence type="ECO:0000256" key="11">
    <source>
        <dbReference type="ARBA" id="ARBA00023180"/>
    </source>
</evidence>
<keyword evidence="4" id="KW-0433">Leucine-rich repeat</keyword>
<accession>A0A6P4A1G2</accession>
<dbReference type="AlphaFoldDB" id="A0A6P4A1G2"/>
<keyword evidence="3" id="KW-1003">Cell membrane</keyword>
<sequence length="1055" mass="116537">MEIVTAGVPLMILVICFIIITGGFCPNTDALLMNCLESDQEALLDFKNGLYDPENRLSSWKGSNCCQWWGISCESNTGAVIAVDLHNPYPQRFHSSSRYGFWNVSGEIRPSLTKLKSLRHLDLSLNTFDGNKIPEFLGSLKNLQYLNLSNAGFSGAIPLTLGNLSGLQYLDVESWSSYVDNLEWVTGLVSLEHLVMNGVNLSMVGSDWIRTLNKLPSLTKLHLSSCSLSVTIPTPAFVNISSLVSLDLSFNKFNSKVPDWLVNISSLVTLDLSNNGLFGRIPLGFSELPNLQFLYLAGNDNLTGSCHQLLRGRWEKIHVLDIASNSLHGKLPASLGNMTFLTRLNLPGNHVEGEIPSSIGKLCNLMHFDISNNNVTGTLPEVLEGTDCLSRKPLPSLQYLDLSNNHLVGKLPEWLGQLKNLVELRLLYNSLHGPIPASLGLLQNLSVLWLGGNELNGTLPESLGQLSELIFFDVSSNHLTGLVTEKHFLKQGKLKHLLLSFNSFTLNVSSNWVPPFQVWHIQMGSCHLGPAFPAWLKSQKEVTNLDFSNASITGSMPYWFWERSSNLILLNVSHNQLEGHLSSPLSLASFAVVDFSLNFFSGSIPIPSDNIKFLDLSKNKFSGTIPKNMSYDFYVLSLSDNHINGEIPVSIANNRHLLVIDLSRNNLTGSIPSSIGNCSFLTALDLSMNNLFGKIPESLGRLKELQTLHLSDNKLSGYLPISFLNLSSLETLDLGYNRIMGRIPPWFGKGFKSLRILSLRSNSFSGELPSVLSNLSSLQVLDLAENQLNGSIPASFGDFKAMSQVQNSNHYLFYGTFDHYLLYGTRGGYYKENFVVNLEGQFRTYTKTLSLLTSLDLSGNNLSGGLPIEITKLLGLVVMNLSRNHISGYIPESISELKQLSSLDLSSNEFSGVIPRSLGLLSFLGFLNLSKNNLSGRIPYSDHLSTFDAPSFAGNLGLCGTPLAVKCPGDDEEDSDSGWTTPKDNNSGDSFVDQWFYLSIGLGFAAGILVPYIILAMRKCLREAYFGAVDVVLERILYLWLKHRTIQKRNRGHQQ</sequence>
<dbReference type="PRINTS" id="PR00019">
    <property type="entry name" value="LEURICHRPT"/>
</dbReference>
<keyword evidence="9 12" id="KW-0472">Membrane</keyword>
<evidence type="ECO:0000256" key="4">
    <source>
        <dbReference type="ARBA" id="ARBA00022614"/>
    </source>
</evidence>
<dbReference type="InterPro" id="IPR046956">
    <property type="entry name" value="RLP23-like"/>
</dbReference>
<dbReference type="GO" id="GO:0005886">
    <property type="term" value="C:plasma membrane"/>
    <property type="evidence" value="ECO:0007669"/>
    <property type="project" value="UniProtKB-SubCell"/>
</dbReference>
<dbReference type="Pfam" id="PF13855">
    <property type="entry name" value="LRR_8"/>
    <property type="match status" value="2"/>
</dbReference>
<reference evidence="16" key="2">
    <citation type="submission" date="2025-08" db="UniProtKB">
        <authorList>
            <consortium name="RefSeq"/>
        </authorList>
    </citation>
    <scope>IDENTIFICATION</scope>
    <source>
        <tissue evidence="16">Seedling</tissue>
    </source>
</reference>
<dbReference type="Pfam" id="PF23598">
    <property type="entry name" value="LRR_14"/>
    <property type="match status" value="1"/>
</dbReference>
<feature type="domain" description="Disease resistance R13L4/SHOC-2-like LRR" evidence="14">
    <location>
        <begin position="112"/>
        <end position="296"/>
    </location>
</feature>
<dbReference type="PROSITE" id="PS51450">
    <property type="entry name" value="LRR"/>
    <property type="match status" value="1"/>
</dbReference>
<reference evidence="15" key="1">
    <citation type="submission" date="2025-05" db="UniProtKB">
        <authorList>
            <consortium name="RefSeq"/>
        </authorList>
    </citation>
    <scope>NUCLEOTIDE SEQUENCE [LARGE SCALE GENOMIC DNA]</scope>
</reference>
<dbReference type="PANTHER" id="PTHR48063:SF16">
    <property type="entry name" value="LRR RECEPTOR-LIKE SERINE_THREONINE-PROTEIN KINASE GSO1"/>
    <property type="match status" value="1"/>
</dbReference>
<evidence type="ECO:0000256" key="5">
    <source>
        <dbReference type="ARBA" id="ARBA00022692"/>
    </source>
</evidence>
<dbReference type="Pfam" id="PF00560">
    <property type="entry name" value="LRR_1"/>
    <property type="match status" value="8"/>
</dbReference>
<evidence type="ECO:0000256" key="8">
    <source>
        <dbReference type="ARBA" id="ARBA00022989"/>
    </source>
</evidence>
<dbReference type="KEGG" id="zju:107417691"/>
<evidence type="ECO:0000256" key="7">
    <source>
        <dbReference type="ARBA" id="ARBA00022737"/>
    </source>
</evidence>
<dbReference type="InterPro" id="IPR001611">
    <property type="entry name" value="Leu-rich_rpt"/>
</dbReference>
<dbReference type="InterPro" id="IPR003591">
    <property type="entry name" value="Leu-rich_rpt_typical-subtyp"/>
</dbReference>
<name>A0A6P4A1G2_ZIZJJ</name>
<keyword evidence="8 12" id="KW-1133">Transmembrane helix</keyword>
<keyword evidence="6" id="KW-0732">Signal</keyword>
<evidence type="ECO:0000256" key="6">
    <source>
        <dbReference type="ARBA" id="ARBA00022729"/>
    </source>
</evidence>
<dbReference type="Pfam" id="PF08263">
    <property type="entry name" value="LRRNT_2"/>
    <property type="match status" value="1"/>
</dbReference>
<evidence type="ECO:0000259" key="13">
    <source>
        <dbReference type="Pfam" id="PF08263"/>
    </source>
</evidence>
<protein>
    <submittedName>
        <fullName evidence="16">Receptor-like protein EIX2</fullName>
    </submittedName>
</protein>
<dbReference type="InterPro" id="IPR055414">
    <property type="entry name" value="LRR_R13L4/SHOC2-like"/>
</dbReference>